<dbReference type="Gene3D" id="1.10.600.10">
    <property type="entry name" value="Farnesyl Diphosphate Synthase"/>
    <property type="match status" value="1"/>
</dbReference>
<evidence type="ECO:0000256" key="2">
    <source>
        <dbReference type="ARBA" id="ARBA00023239"/>
    </source>
</evidence>
<reference evidence="4" key="1">
    <citation type="submission" date="2014-12" db="EMBL/GenBank/DDBJ databases">
        <title>Genome Sequence of Valsa Canker Pathogens Uncovers a Specific Adaption of Colonization on Woody Bark.</title>
        <authorList>
            <person name="Yin Z."/>
            <person name="Liu H."/>
            <person name="Gao X."/>
            <person name="Li Z."/>
            <person name="Song N."/>
            <person name="Ke X."/>
            <person name="Dai Q."/>
            <person name="Wu Y."/>
            <person name="Sun Y."/>
            <person name="Xu J.-R."/>
            <person name="Kang Z.K."/>
            <person name="Wang L."/>
            <person name="Huang L."/>
        </authorList>
    </citation>
    <scope>NUCLEOTIDE SEQUENCE [LARGE SCALE GENOMIC DNA]</scope>
    <source>
        <strain evidence="4">SXYL134</strain>
    </source>
</reference>
<organism evidence="3 4">
    <name type="scientific">Cytospora mali</name>
    <name type="common">Apple Valsa canker fungus</name>
    <name type="synonym">Valsa mali</name>
    <dbReference type="NCBI Taxonomy" id="578113"/>
    <lineage>
        <taxon>Eukaryota</taxon>
        <taxon>Fungi</taxon>
        <taxon>Dikarya</taxon>
        <taxon>Ascomycota</taxon>
        <taxon>Pezizomycotina</taxon>
        <taxon>Sordariomycetes</taxon>
        <taxon>Sordariomycetidae</taxon>
        <taxon>Diaporthales</taxon>
        <taxon>Cytosporaceae</taxon>
        <taxon>Cytospora</taxon>
    </lineage>
</organism>
<evidence type="ECO:0000313" key="3">
    <source>
        <dbReference type="EMBL" id="KUI59049.1"/>
    </source>
</evidence>
<dbReference type="Proteomes" id="UP000078576">
    <property type="component" value="Unassembled WGS sequence"/>
</dbReference>
<evidence type="ECO:0000256" key="1">
    <source>
        <dbReference type="ARBA" id="ARBA00007946"/>
    </source>
</evidence>
<evidence type="ECO:0000313" key="4">
    <source>
        <dbReference type="Proteomes" id="UP000078576"/>
    </source>
</evidence>
<comment type="similarity">
    <text evidence="1">Belongs to the trichodiene synthase family.</text>
</comment>
<gene>
    <name evidence="3" type="ORF">VP1G_06290</name>
</gene>
<protein>
    <submittedName>
        <fullName evidence="3">Trichodiene synthase</fullName>
    </submittedName>
</protein>
<dbReference type="STRING" id="694573.A0A194V557"/>
<sequence length="169" mass="19625">MLEERAEFRSMMPTSGGHCWPRYFREKEGIAEAYAYFTFPKAKYPDLSMFLEAIPDMSRVINMVNDILSFYKEEMAGVQKNYIRQRAGYEDREVTAVLKSVAKECIEACKRIENVLEGREPYKKAWLSHLHGYLHMHRATARYKLHEIGLGEKSCVISSLTKESFGPLE</sequence>
<dbReference type="AlphaFoldDB" id="A0A194V557"/>
<dbReference type="EMBL" id="KN714723">
    <property type="protein sequence ID" value="KUI59049.1"/>
    <property type="molecule type" value="Genomic_DNA"/>
</dbReference>
<dbReference type="InterPro" id="IPR024652">
    <property type="entry name" value="Trichodiene_synth"/>
</dbReference>
<name>A0A194V557_CYTMA</name>
<accession>A0A194V557</accession>
<proteinExistence type="inferred from homology"/>
<dbReference type="OrthoDB" id="2998174at2759"/>
<dbReference type="InterPro" id="IPR008949">
    <property type="entry name" value="Isoprenoid_synthase_dom_sf"/>
</dbReference>
<dbReference type="Pfam" id="PF06330">
    <property type="entry name" value="TRI5"/>
    <property type="match status" value="1"/>
</dbReference>
<dbReference type="GO" id="GO:0016838">
    <property type="term" value="F:carbon-oxygen lyase activity, acting on phosphates"/>
    <property type="evidence" value="ECO:0007669"/>
    <property type="project" value="InterPro"/>
</dbReference>
<keyword evidence="2" id="KW-0456">Lyase</keyword>
<dbReference type="SUPFAM" id="SSF48576">
    <property type="entry name" value="Terpenoid synthases"/>
    <property type="match status" value="1"/>
</dbReference>
<keyword evidence="4" id="KW-1185">Reference proteome</keyword>